<dbReference type="EMBL" id="JBICCN010000124">
    <property type="protein sequence ID" value="KAL3091814.1"/>
    <property type="molecule type" value="Genomic_DNA"/>
</dbReference>
<keyword evidence="5" id="KW-1185">Reference proteome</keyword>
<proteinExistence type="predicted"/>
<dbReference type="FunFam" id="1.25.40.420:FF:000008">
    <property type="entry name" value="BTB/POZ domain-containing protein POB1"/>
    <property type="match status" value="1"/>
</dbReference>
<evidence type="ECO:0000313" key="5">
    <source>
        <dbReference type="Proteomes" id="UP001620645"/>
    </source>
</evidence>
<dbReference type="SUPFAM" id="SSF54695">
    <property type="entry name" value="POZ domain"/>
    <property type="match status" value="1"/>
</dbReference>
<comment type="pathway">
    <text evidence="1">Protein modification; protein ubiquitination.</text>
</comment>
<name>A0ABD2JMG5_HETSC</name>
<evidence type="ECO:0000256" key="1">
    <source>
        <dbReference type="ARBA" id="ARBA00004906"/>
    </source>
</evidence>
<dbReference type="SMART" id="SM00225">
    <property type="entry name" value="BTB"/>
    <property type="match status" value="1"/>
</dbReference>
<sequence>MSEPPPKETQLNLADRMEFMFLKMRPNFADVYFVVGGQDEEKKRFEAHKAILIAASDVFMKMFSTDGTAIKTEGNAPDNAIAVTDIRSDAFQLMLIYMYSNDCSRLNAGNVFAVQKAADKYNVVGMMEECEQFRVSTVENPFAFLRESRLLEKKVFGGRCLAYIDRNAENLLKSDEFLAIDQQTLYDILSRDQLKVSEEKVIWQAALRWVDERCTEKGIECSGDNRRQMLGEILKAIRFPLMAKEDFVKSVVPSQVLTDKELISFFLSNAHSVATECGAFDQFPLQFETKKRAPFDVRQGMLELVINFGAGETISSDEIYVGTKFRWQLMAMTSNTSMVFQFKFVPEDAAYEIVKCSATFRIVSQSEDAEDLTLSLSKSGPFFGQSIGDQMLYPFSPIEKPVEDLVGIGWAIGKALKIRAEIRISEAYKA</sequence>
<evidence type="ECO:0000259" key="3">
    <source>
        <dbReference type="PROSITE" id="PS50097"/>
    </source>
</evidence>
<dbReference type="Gene3D" id="1.25.40.420">
    <property type="match status" value="1"/>
</dbReference>
<evidence type="ECO:0000256" key="2">
    <source>
        <dbReference type="ARBA" id="ARBA00022786"/>
    </source>
</evidence>
<dbReference type="SMART" id="SM00875">
    <property type="entry name" value="BACK"/>
    <property type="match status" value="1"/>
</dbReference>
<keyword evidence="2" id="KW-0833">Ubl conjugation pathway</keyword>
<dbReference type="InterPro" id="IPR011705">
    <property type="entry name" value="BACK"/>
</dbReference>
<reference evidence="4 5" key="1">
    <citation type="submission" date="2024-10" db="EMBL/GenBank/DDBJ databases">
        <authorList>
            <person name="Kim D."/>
        </authorList>
    </citation>
    <scope>NUCLEOTIDE SEQUENCE [LARGE SCALE GENOMIC DNA]</scope>
    <source>
        <strain evidence="4">Taebaek</strain>
    </source>
</reference>
<gene>
    <name evidence="4" type="ORF">niasHS_004530</name>
</gene>
<comment type="caution">
    <text evidence="4">The sequence shown here is derived from an EMBL/GenBank/DDBJ whole genome shotgun (WGS) entry which is preliminary data.</text>
</comment>
<dbReference type="AlphaFoldDB" id="A0ABD2JMG5"/>
<dbReference type="Pfam" id="PF07707">
    <property type="entry name" value="BACK"/>
    <property type="match status" value="1"/>
</dbReference>
<dbReference type="Pfam" id="PF00651">
    <property type="entry name" value="BTB"/>
    <property type="match status" value="1"/>
</dbReference>
<dbReference type="InterPro" id="IPR011333">
    <property type="entry name" value="SKP1/BTB/POZ_sf"/>
</dbReference>
<dbReference type="InterPro" id="IPR000210">
    <property type="entry name" value="BTB/POZ_dom"/>
</dbReference>
<dbReference type="Gene3D" id="3.30.710.10">
    <property type="entry name" value="Potassium Channel Kv1.1, Chain A"/>
    <property type="match status" value="1"/>
</dbReference>
<dbReference type="PANTHER" id="PTHR45774:SF3">
    <property type="entry name" value="BTB (POZ) DOMAIN-CONTAINING 2B-RELATED"/>
    <property type="match status" value="1"/>
</dbReference>
<dbReference type="CDD" id="cd18186">
    <property type="entry name" value="BTB_POZ_ZBTB_KLHL-like"/>
    <property type="match status" value="1"/>
</dbReference>
<organism evidence="4 5">
    <name type="scientific">Heterodera schachtii</name>
    <name type="common">Sugarbeet cyst nematode worm</name>
    <name type="synonym">Tylenchus schachtii</name>
    <dbReference type="NCBI Taxonomy" id="97005"/>
    <lineage>
        <taxon>Eukaryota</taxon>
        <taxon>Metazoa</taxon>
        <taxon>Ecdysozoa</taxon>
        <taxon>Nematoda</taxon>
        <taxon>Chromadorea</taxon>
        <taxon>Rhabditida</taxon>
        <taxon>Tylenchina</taxon>
        <taxon>Tylenchomorpha</taxon>
        <taxon>Tylenchoidea</taxon>
        <taxon>Heteroderidae</taxon>
        <taxon>Heteroderinae</taxon>
        <taxon>Heterodera</taxon>
    </lineage>
</organism>
<dbReference type="PROSITE" id="PS50097">
    <property type="entry name" value="BTB"/>
    <property type="match status" value="1"/>
</dbReference>
<accession>A0ABD2JMG5</accession>
<evidence type="ECO:0000313" key="4">
    <source>
        <dbReference type="EMBL" id="KAL3091814.1"/>
    </source>
</evidence>
<feature type="domain" description="BTB" evidence="3">
    <location>
        <begin position="29"/>
        <end position="102"/>
    </location>
</feature>
<protein>
    <recommendedName>
        <fullName evidence="3">BTB domain-containing protein</fullName>
    </recommendedName>
</protein>
<dbReference type="PANTHER" id="PTHR45774">
    <property type="entry name" value="BTB/POZ DOMAIN-CONTAINING"/>
    <property type="match status" value="1"/>
</dbReference>
<dbReference type="Proteomes" id="UP001620645">
    <property type="component" value="Unassembled WGS sequence"/>
</dbReference>